<keyword evidence="4" id="KW-1185">Reference proteome</keyword>
<dbReference type="AlphaFoldDB" id="A0A7I8VXN0"/>
<reference evidence="3 4" key="1">
    <citation type="submission" date="2020-08" db="EMBL/GenBank/DDBJ databases">
        <authorList>
            <person name="Hejnol A."/>
        </authorList>
    </citation>
    <scope>NUCLEOTIDE SEQUENCE [LARGE SCALE GENOMIC DNA]</scope>
</reference>
<evidence type="ECO:0000256" key="2">
    <source>
        <dbReference type="ARBA" id="ARBA00022737"/>
    </source>
</evidence>
<dbReference type="PROSITE" id="PS51450">
    <property type="entry name" value="LRR"/>
    <property type="match status" value="7"/>
</dbReference>
<dbReference type="InterPro" id="IPR001611">
    <property type="entry name" value="Leu-rich_rpt"/>
</dbReference>
<dbReference type="GO" id="GO:0005737">
    <property type="term" value="C:cytoplasm"/>
    <property type="evidence" value="ECO:0007669"/>
    <property type="project" value="TreeGrafter"/>
</dbReference>
<dbReference type="SUPFAM" id="SSF52058">
    <property type="entry name" value="L domain-like"/>
    <property type="match status" value="2"/>
</dbReference>
<dbReference type="SMART" id="SM00369">
    <property type="entry name" value="LRR_TYP"/>
    <property type="match status" value="11"/>
</dbReference>
<dbReference type="SMART" id="SM00364">
    <property type="entry name" value="LRR_BAC"/>
    <property type="match status" value="8"/>
</dbReference>
<evidence type="ECO:0000313" key="3">
    <source>
        <dbReference type="EMBL" id="CAD5120466.1"/>
    </source>
</evidence>
<dbReference type="PRINTS" id="PR00019">
    <property type="entry name" value="LEURICHRPT"/>
</dbReference>
<dbReference type="FunFam" id="3.80.10.10:FF:000116">
    <property type="entry name" value="Leucine-rich repeat-containing protein 40"/>
    <property type="match status" value="1"/>
</dbReference>
<dbReference type="InterPro" id="IPR003591">
    <property type="entry name" value="Leu-rich_rpt_typical-subtyp"/>
</dbReference>
<dbReference type="Gene3D" id="3.80.10.10">
    <property type="entry name" value="Ribonuclease Inhibitor"/>
    <property type="match status" value="3"/>
</dbReference>
<sequence>MAQRNSSNILLTIKQARKTGNLNLTGRNLDQVPPEVWSINSEPSNASKLHFMDGKDDDKWWEQSDLTKLNISSNNLTVIGEGLSNLKVLTVLDLHDNQLREFEQSIFELSHLTHLDLSRNKITSIPDDIYKLKELKSLNISNNNISTISDFISSLACLEDVQLQNNNIQSLPDNFGELTGLYKLNASHNKLKELPPSFYLFQSLRTLDLTHNQLVRVEIQGLHRLELLYIRHNKLEDLPTFESCHSLKEIYAGNNRLKSINNQIVHNLAKSLIVLDIRDNKLNEISSDIVKLTELQRLDLTNNNLSNIPNELGLHKKLRNLVLEGNPLRSIRQDIIRRGTGQLLKFLASRIDDKALLMEQQQQSHTSAPMPGMASDTVKVKQTANQSKVFDVSGKNLPEITETFWGAAGDCTIQNVNFSKNQLQSVPEKKNLLSELPDEVSNLNNLREIRLAYNKFSIIPSCLYACSSLEIIDISNNGIGVINHEGIRKMEKLAVLELSNNDLTQIPPELGLATQLRSLTLDGNRLRVPRPAIIAKGTIAILEYLRGRITE</sequence>
<dbReference type="EMBL" id="CAJFCJ010000012">
    <property type="protein sequence ID" value="CAD5120466.1"/>
    <property type="molecule type" value="Genomic_DNA"/>
</dbReference>
<comment type="caution">
    <text evidence="3">The sequence shown here is derived from an EMBL/GenBank/DDBJ whole genome shotgun (WGS) entry which is preliminary data.</text>
</comment>
<dbReference type="InterPro" id="IPR032675">
    <property type="entry name" value="LRR_dom_sf"/>
</dbReference>
<accession>A0A7I8VXN0</accession>
<keyword evidence="2" id="KW-0677">Repeat</keyword>
<dbReference type="OrthoDB" id="660555at2759"/>
<proteinExistence type="predicted"/>
<dbReference type="PANTHER" id="PTHR48051:SF1">
    <property type="entry name" value="RAS SUPPRESSOR PROTEIN 1"/>
    <property type="match status" value="1"/>
</dbReference>
<evidence type="ECO:0000313" key="4">
    <source>
        <dbReference type="Proteomes" id="UP000549394"/>
    </source>
</evidence>
<dbReference type="Pfam" id="PF00560">
    <property type="entry name" value="LRR_1"/>
    <property type="match status" value="1"/>
</dbReference>
<dbReference type="FunFam" id="3.80.10.10:FF:001164">
    <property type="entry name" value="GH01279p"/>
    <property type="match status" value="1"/>
</dbReference>
<dbReference type="InterPro" id="IPR050216">
    <property type="entry name" value="LRR_domain-containing"/>
</dbReference>
<evidence type="ECO:0000256" key="1">
    <source>
        <dbReference type="ARBA" id="ARBA00022614"/>
    </source>
</evidence>
<dbReference type="PANTHER" id="PTHR48051">
    <property type="match status" value="1"/>
</dbReference>
<keyword evidence="1" id="KW-0433">Leucine-rich repeat</keyword>
<gene>
    <name evidence="3" type="ORF">DGYR_LOCUS8563</name>
</gene>
<dbReference type="Pfam" id="PF13855">
    <property type="entry name" value="LRR_8"/>
    <property type="match status" value="4"/>
</dbReference>
<name>A0A7I8VXN0_9ANNE</name>
<dbReference type="FunFam" id="3.80.10.10:FF:000193">
    <property type="entry name" value="Leucine-rich repeat-containing protein 40"/>
    <property type="match status" value="1"/>
</dbReference>
<organism evidence="3 4">
    <name type="scientific">Dimorphilus gyrociliatus</name>
    <dbReference type="NCBI Taxonomy" id="2664684"/>
    <lineage>
        <taxon>Eukaryota</taxon>
        <taxon>Metazoa</taxon>
        <taxon>Spiralia</taxon>
        <taxon>Lophotrochozoa</taxon>
        <taxon>Annelida</taxon>
        <taxon>Polychaeta</taxon>
        <taxon>Polychaeta incertae sedis</taxon>
        <taxon>Dinophilidae</taxon>
        <taxon>Dimorphilus</taxon>
    </lineage>
</organism>
<protein>
    <submittedName>
        <fullName evidence="3">DgyrCDS9033</fullName>
    </submittedName>
</protein>
<dbReference type="Proteomes" id="UP000549394">
    <property type="component" value="Unassembled WGS sequence"/>
</dbReference>
<dbReference type="SMART" id="SM00365">
    <property type="entry name" value="LRR_SD22"/>
    <property type="match status" value="8"/>
</dbReference>